<keyword evidence="1" id="KW-0677">Repeat</keyword>
<keyword evidence="4" id="KW-1185">Reference proteome</keyword>
<dbReference type="EMBL" id="CAWUPB010000950">
    <property type="protein sequence ID" value="CAK7334187.1"/>
    <property type="molecule type" value="Genomic_DNA"/>
</dbReference>
<dbReference type="InterPro" id="IPR046960">
    <property type="entry name" value="PPR_At4g14850-like_plant"/>
</dbReference>
<feature type="repeat" description="PPR" evidence="2">
    <location>
        <begin position="207"/>
        <end position="241"/>
    </location>
</feature>
<dbReference type="PANTHER" id="PTHR47926:SF365">
    <property type="entry name" value="DYW DOMAIN-CONTAINING PROTEIN"/>
    <property type="match status" value="1"/>
</dbReference>
<protein>
    <recommendedName>
        <fullName evidence="5">Pentatricopeptide repeat-containing protein</fullName>
    </recommendedName>
</protein>
<reference evidence="3 4" key="1">
    <citation type="submission" date="2024-01" db="EMBL/GenBank/DDBJ databases">
        <authorList>
            <person name="Waweru B."/>
        </authorList>
    </citation>
    <scope>NUCLEOTIDE SEQUENCE [LARGE SCALE GENOMIC DNA]</scope>
</reference>
<evidence type="ECO:0008006" key="5">
    <source>
        <dbReference type="Google" id="ProtNLM"/>
    </source>
</evidence>
<evidence type="ECO:0000256" key="1">
    <source>
        <dbReference type="ARBA" id="ARBA00022737"/>
    </source>
</evidence>
<dbReference type="GO" id="GO:0009451">
    <property type="term" value="P:RNA modification"/>
    <property type="evidence" value="ECO:0007669"/>
    <property type="project" value="InterPro"/>
</dbReference>
<dbReference type="AlphaFoldDB" id="A0AAV1RG12"/>
<dbReference type="PROSITE" id="PS51257">
    <property type="entry name" value="PROKAR_LIPOPROTEIN"/>
    <property type="match status" value="1"/>
</dbReference>
<comment type="caution">
    <text evidence="3">The sequence shown here is derived from an EMBL/GenBank/DDBJ whole genome shotgun (WGS) entry which is preliminary data.</text>
</comment>
<dbReference type="FunFam" id="1.25.40.10:FF:001237">
    <property type="entry name" value="Pentatricopeptide repeat-containing protein"/>
    <property type="match status" value="1"/>
</dbReference>
<name>A0AAV1RG12_9ROSI</name>
<feature type="repeat" description="PPR" evidence="2">
    <location>
        <begin position="106"/>
        <end position="140"/>
    </location>
</feature>
<proteinExistence type="predicted"/>
<dbReference type="PANTHER" id="PTHR47926">
    <property type="entry name" value="PENTATRICOPEPTIDE REPEAT-CONTAINING PROTEIN"/>
    <property type="match status" value="1"/>
</dbReference>
<dbReference type="Gene3D" id="1.25.40.10">
    <property type="entry name" value="Tetratricopeptide repeat domain"/>
    <property type="match status" value="3"/>
</dbReference>
<evidence type="ECO:0000313" key="4">
    <source>
        <dbReference type="Proteomes" id="UP001314170"/>
    </source>
</evidence>
<dbReference type="InterPro" id="IPR002885">
    <property type="entry name" value="PPR_rpt"/>
</dbReference>
<evidence type="ECO:0000313" key="3">
    <source>
        <dbReference type="EMBL" id="CAK7334187.1"/>
    </source>
</evidence>
<evidence type="ECO:0000256" key="2">
    <source>
        <dbReference type="PROSITE-ProRule" id="PRU00708"/>
    </source>
</evidence>
<dbReference type="Proteomes" id="UP001314170">
    <property type="component" value="Unassembled WGS sequence"/>
</dbReference>
<dbReference type="InterPro" id="IPR011990">
    <property type="entry name" value="TPR-like_helical_dom_sf"/>
</dbReference>
<dbReference type="InterPro" id="IPR046848">
    <property type="entry name" value="E_motif"/>
</dbReference>
<dbReference type="GO" id="GO:0003723">
    <property type="term" value="F:RNA binding"/>
    <property type="evidence" value="ECO:0007669"/>
    <property type="project" value="InterPro"/>
</dbReference>
<dbReference type="NCBIfam" id="TIGR00756">
    <property type="entry name" value="PPR"/>
    <property type="match status" value="3"/>
</dbReference>
<feature type="repeat" description="PPR" evidence="2">
    <location>
        <begin position="75"/>
        <end position="105"/>
    </location>
</feature>
<dbReference type="Pfam" id="PF20431">
    <property type="entry name" value="E_motif"/>
    <property type="match status" value="1"/>
</dbReference>
<dbReference type="Pfam" id="PF13041">
    <property type="entry name" value="PPR_2"/>
    <property type="match status" value="1"/>
</dbReference>
<dbReference type="Pfam" id="PF01535">
    <property type="entry name" value="PPR"/>
    <property type="match status" value="4"/>
</dbReference>
<gene>
    <name evidence="3" type="ORF">DCAF_LOCUS9790</name>
</gene>
<accession>A0AAV1RG12</accession>
<organism evidence="3 4">
    <name type="scientific">Dovyalis caffra</name>
    <dbReference type="NCBI Taxonomy" id="77055"/>
    <lineage>
        <taxon>Eukaryota</taxon>
        <taxon>Viridiplantae</taxon>
        <taxon>Streptophyta</taxon>
        <taxon>Embryophyta</taxon>
        <taxon>Tracheophyta</taxon>
        <taxon>Spermatophyta</taxon>
        <taxon>Magnoliopsida</taxon>
        <taxon>eudicotyledons</taxon>
        <taxon>Gunneridae</taxon>
        <taxon>Pentapetalae</taxon>
        <taxon>rosids</taxon>
        <taxon>fabids</taxon>
        <taxon>Malpighiales</taxon>
        <taxon>Salicaceae</taxon>
        <taxon>Flacourtieae</taxon>
        <taxon>Dovyalis</taxon>
    </lineage>
</organism>
<sequence>MLKNGFGPNSYTFVSLFGCCAKVRCVKLGEKCHGQALKNGVDRVLPVENSLIHCYGCCGDMTLAKKVFDKMSNRDLVSWNSILVGYATVGELGNAHALFEIMRDRNVVTWNILISGYLKGNNPGCVLMLFRKMMNNGLKGNDSTIVSVLSACGRSARLKEGRSVHGFIVKKFLNSNVILETTLIDMYNRCHKVEMAQRIFDRVEKRNLVCWNAMILGHCLHGNPEDGLALFKDMEDWKGSVKHFFILPDEVTFIGVLCACARARMLTEGKKFFSQMIYTHSLKPNFAHYWCMANLYADAGLTEEAEDILRIPQEDDEDLSSESLVWANLLNSCRFRGNVAFGERIANSLIDMEPWNYLHYRLLLNVYAVAGWWDDVARVKEMVKTRMNGRKPGCNLVDLKEIVHDYEVGNHLPEGIGELNMMIDEIAERPSSDLLV</sequence>
<dbReference type="PROSITE" id="PS51375">
    <property type="entry name" value="PPR"/>
    <property type="match status" value="3"/>
</dbReference>